<dbReference type="STRING" id="192814.GCA_900166575_03088"/>
<dbReference type="InterPro" id="IPR034213">
    <property type="entry name" value="S8_Vpr-like"/>
</dbReference>
<evidence type="ECO:0000313" key="15">
    <source>
        <dbReference type="Proteomes" id="UP000297982"/>
    </source>
</evidence>
<evidence type="ECO:0000259" key="12">
    <source>
        <dbReference type="Pfam" id="PF00082"/>
    </source>
</evidence>
<feature type="active site" description="Charge relay system" evidence="8 9">
    <location>
        <position position="122"/>
    </location>
</feature>
<dbReference type="InterPro" id="IPR050131">
    <property type="entry name" value="Peptidase_S8_subtilisin-like"/>
</dbReference>
<accession>A0A4Z0GWA5</accession>
<feature type="domain" description="Peptidase S8/S53" evidence="12">
    <location>
        <begin position="113"/>
        <end position="491"/>
    </location>
</feature>
<dbReference type="PROSITE" id="PS00136">
    <property type="entry name" value="SUBTILASE_ASP"/>
    <property type="match status" value="1"/>
</dbReference>
<dbReference type="InterPro" id="IPR023828">
    <property type="entry name" value="Peptidase_S8_Ser-AS"/>
</dbReference>
<sequence>MRRFLLVCVLIITTGFSQAPPKDQLTIIVELDESPENFISEIESRLPRLEVVAQYDTIFNGVAVRGSVDELEKLARMDAVTNQHPVKTYRTQQEPLSFSTDTIRSLGNSSYTGRGVKVGVIDTGIDYSHPDLQINYRGGFDTVDFDNDPMETLTEGATVHGTHVAGVIGANGKMRGIAPDAEIYAYRALGPGGMGSSVQVIAAIEEAVEDGMDVINLSLGNDVNGPDWPTSHAVDRAIEMGTTVVVAAGNSGPDDWTVGSPATSPDAITVGAVALPSEMPVLEIGRRKIMLTPLLGSSKWSLTKKYPLHFAGKGEGEIENARGKIVVFERGIVPFYEKAEKAYRAGAEAAIIYNNEEGGFQGSLNGMNLPIPVVAVTKKEGEWLLEQKDQWAATVWEELDQRMAEFSSRGPITSSWAIKPDVVAPGVDIMSTVPGGYAPLQGTSMAAPHVAGLAALVKEAHPDWEPKKVKQALMSGAEVLDGVQPTEQGMGYIDIERSIEPSLLLDGKLEFGRVQDKFFRDSKTVTITNPTDKEVKVQMRQPGKNPGETWSVPGTTYISPGATEELQVELQISGSMLSDGVHEGYLVVESSSDEYHIPYLYIKESGTYAKVSGFELSRTLNDQVRYRFYLSEQTQKLSVDLYRSGTMVDQGRVLEIDNNHAGMVEGTIDTRKEWKGAYVAAVTATIDGEEFTYTFPVFF</sequence>
<dbReference type="SUPFAM" id="SSF52025">
    <property type="entry name" value="PA domain"/>
    <property type="match status" value="1"/>
</dbReference>
<evidence type="ECO:0000256" key="9">
    <source>
        <dbReference type="PROSITE-ProRule" id="PRU01240"/>
    </source>
</evidence>
<evidence type="ECO:0000256" key="5">
    <source>
        <dbReference type="ARBA" id="ARBA00022729"/>
    </source>
</evidence>
<dbReference type="InterPro" id="IPR022398">
    <property type="entry name" value="Peptidase_S8_His-AS"/>
</dbReference>
<evidence type="ECO:0000259" key="13">
    <source>
        <dbReference type="Pfam" id="PF02225"/>
    </source>
</evidence>
<evidence type="ECO:0000256" key="10">
    <source>
        <dbReference type="RuleBase" id="RU003355"/>
    </source>
</evidence>
<feature type="chain" id="PRO_5021416718" evidence="11">
    <location>
        <begin position="20"/>
        <end position="699"/>
    </location>
</feature>
<evidence type="ECO:0000256" key="7">
    <source>
        <dbReference type="ARBA" id="ARBA00022825"/>
    </source>
</evidence>
<dbReference type="EMBL" id="SRJC01000005">
    <property type="protein sequence ID" value="TGB01619.1"/>
    <property type="molecule type" value="Genomic_DNA"/>
</dbReference>
<keyword evidence="3" id="KW-0964">Secreted</keyword>
<dbReference type="Pfam" id="PF02225">
    <property type="entry name" value="PA"/>
    <property type="match status" value="1"/>
</dbReference>
<dbReference type="InterPro" id="IPR003137">
    <property type="entry name" value="PA_domain"/>
</dbReference>
<organism evidence="14 15">
    <name type="scientific">Halobacillus salinus</name>
    <dbReference type="NCBI Taxonomy" id="192814"/>
    <lineage>
        <taxon>Bacteria</taxon>
        <taxon>Bacillati</taxon>
        <taxon>Bacillota</taxon>
        <taxon>Bacilli</taxon>
        <taxon>Bacillales</taxon>
        <taxon>Bacillaceae</taxon>
        <taxon>Halobacillus</taxon>
    </lineage>
</organism>
<dbReference type="PANTHER" id="PTHR43806:SF65">
    <property type="entry name" value="SERINE PROTEASE APRX"/>
    <property type="match status" value="1"/>
</dbReference>
<dbReference type="PROSITE" id="PS00137">
    <property type="entry name" value="SUBTILASE_HIS"/>
    <property type="match status" value="1"/>
</dbReference>
<dbReference type="PROSITE" id="PS00138">
    <property type="entry name" value="SUBTILASE_SER"/>
    <property type="match status" value="1"/>
</dbReference>
<dbReference type="PROSITE" id="PS51892">
    <property type="entry name" value="SUBTILASE"/>
    <property type="match status" value="1"/>
</dbReference>
<dbReference type="PRINTS" id="PR00723">
    <property type="entry name" value="SUBTILISIN"/>
</dbReference>
<gene>
    <name evidence="14" type="ORF">E4663_15805</name>
</gene>
<keyword evidence="7 9" id="KW-0720">Serine protease</keyword>
<keyword evidence="2" id="KW-0134">Cell wall</keyword>
<dbReference type="GO" id="GO:0006508">
    <property type="term" value="P:proteolysis"/>
    <property type="evidence" value="ECO:0007669"/>
    <property type="project" value="UniProtKB-KW"/>
</dbReference>
<dbReference type="PANTHER" id="PTHR43806">
    <property type="entry name" value="PEPTIDASE S8"/>
    <property type="match status" value="1"/>
</dbReference>
<dbReference type="InterPro" id="IPR023827">
    <property type="entry name" value="Peptidase_S8_Asp-AS"/>
</dbReference>
<comment type="caution">
    <text evidence="14">The sequence shown here is derived from an EMBL/GenBank/DDBJ whole genome shotgun (WGS) entry which is preliminary data.</text>
</comment>
<dbReference type="InterPro" id="IPR036852">
    <property type="entry name" value="Peptidase_S8/S53_dom_sf"/>
</dbReference>
<evidence type="ECO:0000313" key="14">
    <source>
        <dbReference type="EMBL" id="TGB01619.1"/>
    </source>
</evidence>
<name>A0A4Z0GWA5_9BACI</name>
<dbReference type="CDD" id="cd07474">
    <property type="entry name" value="Peptidases_S8_subtilisin_Vpr-like"/>
    <property type="match status" value="1"/>
</dbReference>
<dbReference type="SUPFAM" id="SSF52743">
    <property type="entry name" value="Subtilisin-like"/>
    <property type="match status" value="1"/>
</dbReference>
<keyword evidence="15" id="KW-1185">Reference proteome</keyword>
<feature type="signal peptide" evidence="11">
    <location>
        <begin position="1"/>
        <end position="19"/>
    </location>
</feature>
<evidence type="ECO:0000256" key="2">
    <source>
        <dbReference type="ARBA" id="ARBA00022512"/>
    </source>
</evidence>
<dbReference type="Gene3D" id="3.40.50.200">
    <property type="entry name" value="Peptidase S8/S53 domain"/>
    <property type="match status" value="1"/>
</dbReference>
<feature type="domain" description="PA" evidence="13">
    <location>
        <begin position="311"/>
        <end position="384"/>
    </location>
</feature>
<dbReference type="AlphaFoldDB" id="A0A4Z0GWA5"/>
<evidence type="ECO:0000256" key="4">
    <source>
        <dbReference type="ARBA" id="ARBA00022670"/>
    </source>
</evidence>
<evidence type="ECO:0000256" key="1">
    <source>
        <dbReference type="ARBA" id="ARBA00011073"/>
    </source>
</evidence>
<dbReference type="InterPro" id="IPR046450">
    <property type="entry name" value="PA_dom_sf"/>
</dbReference>
<evidence type="ECO:0000256" key="3">
    <source>
        <dbReference type="ARBA" id="ARBA00022525"/>
    </source>
</evidence>
<dbReference type="InterPro" id="IPR000209">
    <property type="entry name" value="Peptidase_S8/S53_dom"/>
</dbReference>
<keyword evidence="5 11" id="KW-0732">Signal</keyword>
<evidence type="ECO:0000256" key="6">
    <source>
        <dbReference type="ARBA" id="ARBA00022801"/>
    </source>
</evidence>
<reference evidence="14 15" key="1">
    <citation type="journal article" date="2003" name="Int. J. Syst. Evol. Microbiol.">
        <title>Halobacillus salinus sp. nov., isolated from a salt lake on the coast of the East Sea in Korea.</title>
        <authorList>
            <person name="Yoon J.H."/>
            <person name="Kang K.H."/>
            <person name="Park Y.H."/>
        </authorList>
    </citation>
    <scope>NUCLEOTIDE SEQUENCE [LARGE SCALE GENOMIC DNA]</scope>
    <source>
        <strain evidence="14 15">HSL-3</strain>
    </source>
</reference>
<comment type="similarity">
    <text evidence="1 9 10">Belongs to the peptidase S8 family.</text>
</comment>
<dbReference type="RefSeq" id="WP_135328323.1">
    <property type="nucleotide sequence ID" value="NZ_SRJC01000005.1"/>
</dbReference>
<protein>
    <submittedName>
        <fullName evidence="14">Peptidase</fullName>
    </submittedName>
</protein>
<feature type="active site" description="Charge relay system" evidence="8 9">
    <location>
        <position position="160"/>
    </location>
</feature>
<keyword evidence="6 9" id="KW-0378">Hydrolase</keyword>
<evidence type="ECO:0000256" key="11">
    <source>
        <dbReference type="SAM" id="SignalP"/>
    </source>
</evidence>
<dbReference type="Gene3D" id="3.50.30.30">
    <property type="match status" value="1"/>
</dbReference>
<proteinExistence type="inferred from homology"/>
<dbReference type="GO" id="GO:0004252">
    <property type="term" value="F:serine-type endopeptidase activity"/>
    <property type="evidence" value="ECO:0007669"/>
    <property type="project" value="UniProtKB-UniRule"/>
</dbReference>
<dbReference type="InterPro" id="IPR015500">
    <property type="entry name" value="Peptidase_S8_subtilisin-rel"/>
</dbReference>
<feature type="active site" description="Charge relay system" evidence="8 9">
    <location>
        <position position="444"/>
    </location>
</feature>
<dbReference type="Pfam" id="PF00082">
    <property type="entry name" value="Peptidase_S8"/>
    <property type="match status" value="1"/>
</dbReference>
<dbReference type="Proteomes" id="UP000297982">
    <property type="component" value="Unassembled WGS sequence"/>
</dbReference>
<keyword evidence="4 9" id="KW-0645">Protease</keyword>
<evidence type="ECO:0000256" key="8">
    <source>
        <dbReference type="PIRSR" id="PIRSR615500-1"/>
    </source>
</evidence>